<dbReference type="Proteomes" id="UP000031668">
    <property type="component" value="Unassembled WGS sequence"/>
</dbReference>
<name>A0A0C2JRN6_THEKT</name>
<comment type="caution">
    <text evidence="1">The sequence shown here is derived from an EMBL/GenBank/DDBJ whole genome shotgun (WGS) entry which is preliminary data.</text>
</comment>
<reference evidence="1 2" key="1">
    <citation type="journal article" date="2014" name="Genome Biol. Evol.">
        <title>The genome of the myxosporean Thelohanellus kitauei shows adaptations to nutrient acquisition within its fish host.</title>
        <authorList>
            <person name="Yang Y."/>
            <person name="Xiong J."/>
            <person name="Zhou Z."/>
            <person name="Huo F."/>
            <person name="Miao W."/>
            <person name="Ran C."/>
            <person name="Liu Y."/>
            <person name="Zhang J."/>
            <person name="Feng J."/>
            <person name="Wang M."/>
            <person name="Wang M."/>
            <person name="Wang L."/>
            <person name="Yao B."/>
        </authorList>
    </citation>
    <scope>NUCLEOTIDE SEQUENCE [LARGE SCALE GENOMIC DNA]</scope>
    <source>
        <strain evidence="1">Wuqing</strain>
    </source>
</reference>
<sequence length="159" mass="18803">MSTSMFIVHLSKIWSEILQGSQNQFVIDTTEKLIYLSGLFSKDLSRQILDVLQRPDLLVFNKNQILRLYIIYFCLVAYPTIDHSEHRWLNAVLNDLHRSFQKYLDKNSIEIHSVETRFYILQHFMKSLITINVENSSLDNEFCRKHFDSVLKCPDGNIF</sequence>
<protein>
    <submittedName>
        <fullName evidence="1">Uncharacterized protein</fullName>
    </submittedName>
</protein>
<gene>
    <name evidence="1" type="ORF">RF11_10656</name>
</gene>
<proteinExistence type="predicted"/>
<accession>A0A0C2JRN6</accession>
<evidence type="ECO:0000313" key="2">
    <source>
        <dbReference type="Proteomes" id="UP000031668"/>
    </source>
</evidence>
<organism evidence="1 2">
    <name type="scientific">Thelohanellus kitauei</name>
    <name type="common">Myxosporean</name>
    <dbReference type="NCBI Taxonomy" id="669202"/>
    <lineage>
        <taxon>Eukaryota</taxon>
        <taxon>Metazoa</taxon>
        <taxon>Cnidaria</taxon>
        <taxon>Myxozoa</taxon>
        <taxon>Myxosporea</taxon>
        <taxon>Bivalvulida</taxon>
        <taxon>Platysporina</taxon>
        <taxon>Myxobolidae</taxon>
        <taxon>Thelohanellus</taxon>
    </lineage>
</organism>
<dbReference type="EMBL" id="JWZT01001424">
    <property type="protein sequence ID" value="KII72068.1"/>
    <property type="molecule type" value="Genomic_DNA"/>
</dbReference>
<keyword evidence="2" id="KW-1185">Reference proteome</keyword>
<dbReference type="AlphaFoldDB" id="A0A0C2JRN6"/>
<evidence type="ECO:0000313" key="1">
    <source>
        <dbReference type="EMBL" id="KII72068.1"/>
    </source>
</evidence>